<accession>A0A9X2Y0A2</accession>
<dbReference type="RefSeq" id="WP_279300198.1">
    <property type="nucleotide sequence ID" value="NZ_JAOTIF010000045.1"/>
</dbReference>
<evidence type="ECO:0000313" key="6">
    <source>
        <dbReference type="EMBL" id="MCU7552761.1"/>
    </source>
</evidence>
<dbReference type="InterPro" id="IPR036388">
    <property type="entry name" value="WH-like_DNA-bd_sf"/>
</dbReference>
<evidence type="ECO:0000313" key="7">
    <source>
        <dbReference type="Proteomes" id="UP001155483"/>
    </source>
</evidence>
<gene>
    <name evidence="6" type="ORF">OCK74_26825</name>
</gene>
<feature type="chain" id="PRO_5040967392" description="HTH luxR-type domain-containing protein" evidence="4">
    <location>
        <begin position="21"/>
        <end position="1004"/>
    </location>
</feature>
<feature type="coiled-coil region" evidence="2">
    <location>
        <begin position="772"/>
        <end position="858"/>
    </location>
</feature>
<dbReference type="InterPro" id="IPR013783">
    <property type="entry name" value="Ig-like_fold"/>
</dbReference>
<organism evidence="6 7">
    <name type="scientific">Paraflavisolibacter caeni</name>
    <dbReference type="NCBI Taxonomy" id="2982496"/>
    <lineage>
        <taxon>Bacteria</taxon>
        <taxon>Pseudomonadati</taxon>
        <taxon>Bacteroidota</taxon>
        <taxon>Chitinophagia</taxon>
        <taxon>Chitinophagales</taxon>
        <taxon>Chitinophagaceae</taxon>
        <taxon>Paraflavisolibacter</taxon>
    </lineage>
</organism>
<dbReference type="Pfam" id="PF00196">
    <property type="entry name" value="GerE"/>
    <property type="match status" value="1"/>
</dbReference>
<comment type="caution">
    <text evidence="6">The sequence shown here is derived from an EMBL/GenBank/DDBJ whole genome shotgun (WGS) entry which is preliminary data.</text>
</comment>
<dbReference type="PANTHER" id="PTHR43547:SF2">
    <property type="entry name" value="HYBRID SIGNAL TRANSDUCTION HISTIDINE KINASE C"/>
    <property type="match status" value="1"/>
</dbReference>
<dbReference type="GO" id="GO:0003677">
    <property type="term" value="F:DNA binding"/>
    <property type="evidence" value="ECO:0007669"/>
    <property type="project" value="InterPro"/>
</dbReference>
<keyword evidence="2" id="KW-0175">Coiled coil</keyword>
<proteinExistence type="predicted"/>
<feature type="signal peptide" evidence="4">
    <location>
        <begin position="1"/>
        <end position="20"/>
    </location>
</feature>
<evidence type="ECO:0000256" key="4">
    <source>
        <dbReference type="SAM" id="SignalP"/>
    </source>
</evidence>
<protein>
    <recommendedName>
        <fullName evidence="5">HTH luxR-type domain-containing protein</fullName>
    </recommendedName>
</protein>
<feature type="transmembrane region" description="Helical" evidence="3">
    <location>
        <begin position="746"/>
        <end position="764"/>
    </location>
</feature>
<dbReference type="AlphaFoldDB" id="A0A9X2Y0A2"/>
<evidence type="ECO:0000256" key="1">
    <source>
        <dbReference type="ARBA" id="ARBA00022553"/>
    </source>
</evidence>
<sequence>MPKFACLLFFCFLFGAQLNAQNTIGVPNIINYPKELFKAGSQNWNIAQDKNGIMYFANNYGLLSFDGAFWRTYELPNKTIVRSVSIAPDGRVYVGGQAEFGYFFPDKKGELTYTSLTRMLPEKDHDFADVWNVILFQDKVFFRSNKQIIEYDHHKLIVHHSINWNFLGTACSRLLAYEYNSGLVTYQNGKWKPFIKLGELPRRTQIRAAIAIGQDSILLPTEQHGFYLLKHDTVTKLEWPGLATITDKNPMGACLIAPDKIAVITNLAGCFIINKKGEIIQRFSKQEGIQNNNILSVFLDQDKNLWLGLDNGIDLISYSNAIKNIYPDNDERNAGYTSIIHDNHLYMGVSTGLYKIDLDYENKDISNVKGSFSFVENSKGQVWGLSEVNGRLLMGHNRGAFLIDDNNATVLDNKTGFWFFQPLYKQAPSPVIVAGTYNGVRFYECKDGVFLNPSIHSDFESARLFVIDDDNILAAHPYKGLYIVNAHDYHAPVAKVYLDKKGVLSSNHNKIFRINGKIILTSDKGIFEFDRTSRDFVPATWLAKIFENITVSYLTQDKYGNIWFCSDKKIGIVDRSTGVPKPVFISELNDKIVSGGYEHINVIDSNNIIVGAEKGFFHINYAAYQKNKQQLQVLIRKIQSPTLKNGLIFGGYGSSLASPGIRYQGNSLHFEFSTPFYGQRHHIEYSYYLSGFDKGWSAWSDRTEKDYTNLPAGNYIFKVKCRNNETNESVITAYSFTILPPWYQSWWAYTIYALLLFSLLYLFYKRQQFKYKKLQELKLLEQQRKYDEEQKQLQYQHQLEMEQNEKEIIRLKNAKLQAEIEQKNLEEEQKQLQFLHQLEVEKNEKEIIALRNEKLQSEVDHKNSELASSAMNLVRKMEMLSKLKADLVQYKETPGTEKSSKEFQKIIKTIDKELDHDHEWEQFAIHFDNVHTNYLKKLKEQYPDLTASELKLAAYLRLSISTKEIAQLMNISVRGVETSRYRLRKKLGLSNETNLFDFLISVTN</sequence>
<dbReference type="GO" id="GO:0006355">
    <property type="term" value="P:regulation of DNA-templated transcription"/>
    <property type="evidence" value="ECO:0007669"/>
    <property type="project" value="InterPro"/>
</dbReference>
<evidence type="ECO:0000259" key="5">
    <source>
        <dbReference type="SMART" id="SM00421"/>
    </source>
</evidence>
<dbReference type="GO" id="GO:0000155">
    <property type="term" value="F:phosphorelay sensor kinase activity"/>
    <property type="evidence" value="ECO:0007669"/>
    <property type="project" value="TreeGrafter"/>
</dbReference>
<dbReference type="Gene3D" id="1.10.10.10">
    <property type="entry name" value="Winged helix-like DNA-binding domain superfamily/Winged helix DNA-binding domain"/>
    <property type="match status" value="1"/>
</dbReference>
<dbReference type="Gene3D" id="2.60.40.10">
    <property type="entry name" value="Immunoglobulins"/>
    <property type="match status" value="1"/>
</dbReference>
<dbReference type="InterPro" id="IPR000792">
    <property type="entry name" value="Tscrpt_reg_LuxR_C"/>
</dbReference>
<dbReference type="SUPFAM" id="SSF63829">
    <property type="entry name" value="Calcium-dependent phosphotriesterase"/>
    <property type="match status" value="1"/>
</dbReference>
<keyword evidence="3" id="KW-1133">Transmembrane helix</keyword>
<dbReference type="InterPro" id="IPR011123">
    <property type="entry name" value="Y_Y_Y"/>
</dbReference>
<dbReference type="SMART" id="SM00421">
    <property type="entry name" value="HTH_LUXR"/>
    <property type="match status" value="1"/>
</dbReference>
<keyword evidence="3" id="KW-0472">Membrane</keyword>
<keyword evidence="1" id="KW-0597">Phosphoprotein</keyword>
<feature type="domain" description="HTH luxR-type" evidence="5">
    <location>
        <begin position="942"/>
        <end position="999"/>
    </location>
</feature>
<dbReference type="Proteomes" id="UP001155483">
    <property type="component" value="Unassembled WGS sequence"/>
</dbReference>
<dbReference type="EMBL" id="JAOTIF010000045">
    <property type="protein sequence ID" value="MCU7552761.1"/>
    <property type="molecule type" value="Genomic_DNA"/>
</dbReference>
<dbReference type="Pfam" id="PF07495">
    <property type="entry name" value="Y_Y_Y"/>
    <property type="match status" value="1"/>
</dbReference>
<dbReference type="InterPro" id="IPR016032">
    <property type="entry name" value="Sig_transdc_resp-reg_C-effctor"/>
</dbReference>
<name>A0A9X2Y0A2_9BACT</name>
<reference evidence="6" key="1">
    <citation type="submission" date="2022-09" db="EMBL/GenBank/DDBJ databases">
        <authorList>
            <person name="Yuan C."/>
            <person name="Ke Z."/>
        </authorList>
    </citation>
    <scope>NUCLEOTIDE SEQUENCE</scope>
    <source>
        <strain evidence="6">LB-8</strain>
    </source>
</reference>
<dbReference type="Gene3D" id="2.130.10.10">
    <property type="entry name" value="YVTN repeat-like/Quinoprotein amine dehydrogenase"/>
    <property type="match status" value="3"/>
</dbReference>
<keyword evidence="4" id="KW-0732">Signal</keyword>
<dbReference type="SUPFAM" id="SSF46894">
    <property type="entry name" value="C-terminal effector domain of the bipartite response regulators"/>
    <property type="match status" value="1"/>
</dbReference>
<keyword evidence="3" id="KW-0812">Transmembrane</keyword>
<evidence type="ECO:0000256" key="3">
    <source>
        <dbReference type="SAM" id="Phobius"/>
    </source>
</evidence>
<evidence type="ECO:0000256" key="2">
    <source>
        <dbReference type="SAM" id="Coils"/>
    </source>
</evidence>
<reference evidence="6" key="2">
    <citation type="submission" date="2023-04" db="EMBL/GenBank/DDBJ databases">
        <title>Paracnuella aquatica gen. nov., sp. nov., a member of the family Chitinophagaceae isolated from a hot spring.</title>
        <authorList>
            <person name="Wang C."/>
        </authorList>
    </citation>
    <scope>NUCLEOTIDE SEQUENCE</scope>
    <source>
        <strain evidence="6">LB-8</strain>
    </source>
</reference>
<dbReference type="PANTHER" id="PTHR43547">
    <property type="entry name" value="TWO-COMPONENT HISTIDINE KINASE"/>
    <property type="match status" value="1"/>
</dbReference>
<dbReference type="InterPro" id="IPR015943">
    <property type="entry name" value="WD40/YVTN_repeat-like_dom_sf"/>
</dbReference>
<keyword evidence="7" id="KW-1185">Reference proteome</keyword>